<dbReference type="AlphaFoldDB" id="A0AAE1GU58"/>
<evidence type="ECO:0000313" key="2">
    <source>
        <dbReference type="EMBL" id="KAK3909159.1"/>
    </source>
</evidence>
<reference evidence="2" key="2">
    <citation type="journal article" date="2023" name="BMC Genomics">
        <title>Pest status, molecular evolution, and epigenetic factors derived from the genome assembly of Frankliniella fusca, a thysanopteran phytovirus vector.</title>
        <authorList>
            <person name="Catto M.A."/>
            <person name="Labadie P.E."/>
            <person name="Jacobson A.L."/>
            <person name="Kennedy G.G."/>
            <person name="Srinivasan R."/>
            <person name="Hunt B.G."/>
        </authorList>
    </citation>
    <scope>NUCLEOTIDE SEQUENCE</scope>
    <source>
        <strain evidence="2">PL_HMW_Pooled</strain>
    </source>
</reference>
<feature type="signal peptide" evidence="1">
    <location>
        <begin position="1"/>
        <end position="33"/>
    </location>
</feature>
<accession>A0AAE1GU58</accession>
<name>A0AAE1GU58_9NEOP</name>
<proteinExistence type="predicted"/>
<sequence>MTCHETMGWSLGWSPMTSALCALCALGALPAHAKVLDVQVASPAPASLTTPDSDPTHPYCRTCSGERYQLIRGDDEVDRCNDRLYCDCQDHKQLQCGYWMAFNPDRKKCAMLFSCKNWLDSHP</sequence>
<feature type="chain" id="PRO_5042127569" evidence="1">
    <location>
        <begin position="34"/>
        <end position="123"/>
    </location>
</feature>
<gene>
    <name evidence="2" type="ORF">KUF71_003758</name>
</gene>
<organism evidence="2 3">
    <name type="scientific">Frankliniella fusca</name>
    <dbReference type="NCBI Taxonomy" id="407009"/>
    <lineage>
        <taxon>Eukaryota</taxon>
        <taxon>Metazoa</taxon>
        <taxon>Ecdysozoa</taxon>
        <taxon>Arthropoda</taxon>
        <taxon>Hexapoda</taxon>
        <taxon>Insecta</taxon>
        <taxon>Pterygota</taxon>
        <taxon>Neoptera</taxon>
        <taxon>Paraneoptera</taxon>
        <taxon>Thysanoptera</taxon>
        <taxon>Terebrantia</taxon>
        <taxon>Thripoidea</taxon>
        <taxon>Thripidae</taxon>
        <taxon>Frankliniella</taxon>
    </lineage>
</organism>
<feature type="non-terminal residue" evidence="2">
    <location>
        <position position="123"/>
    </location>
</feature>
<reference evidence="2" key="1">
    <citation type="submission" date="2021-07" db="EMBL/GenBank/DDBJ databases">
        <authorList>
            <person name="Catto M.A."/>
            <person name="Jacobson A."/>
            <person name="Kennedy G."/>
            <person name="Labadie P."/>
            <person name="Hunt B.G."/>
            <person name="Srinivasan R."/>
        </authorList>
    </citation>
    <scope>NUCLEOTIDE SEQUENCE</scope>
    <source>
        <strain evidence="2">PL_HMW_Pooled</strain>
        <tissue evidence="2">Head</tissue>
    </source>
</reference>
<protein>
    <submittedName>
        <fullName evidence="2">Endothelin-converting enzyme 2</fullName>
    </submittedName>
</protein>
<evidence type="ECO:0000313" key="3">
    <source>
        <dbReference type="Proteomes" id="UP001219518"/>
    </source>
</evidence>
<evidence type="ECO:0000256" key="1">
    <source>
        <dbReference type="SAM" id="SignalP"/>
    </source>
</evidence>
<comment type="caution">
    <text evidence="2">The sequence shown here is derived from an EMBL/GenBank/DDBJ whole genome shotgun (WGS) entry which is preliminary data.</text>
</comment>
<dbReference type="Proteomes" id="UP001219518">
    <property type="component" value="Unassembled WGS sequence"/>
</dbReference>
<dbReference type="EMBL" id="JAHWGI010000085">
    <property type="protein sequence ID" value="KAK3909159.1"/>
    <property type="molecule type" value="Genomic_DNA"/>
</dbReference>
<keyword evidence="1" id="KW-0732">Signal</keyword>
<keyword evidence="3" id="KW-1185">Reference proteome</keyword>